<reference evidence="1 2" key="1">
    <citation type="submission" date="2024-02" db="EMBL/GenBank/DDBJ databases">
        <title>De novo assembly and annotation of 12 fungi associated with fruit tree decline syndrome in Ontario, Canada.</title>
        <authorList>
            <person name="Sulman M."/>
            <person name="Ellouze W."/>
            <person name="Ilyukhin E."/>
        </authorList>
    </citation>
    <scope>NUCLEOTIDE SEQUENCE [LARGE SCALE GENOMIC DNA]</scope>
    <source>
        <strain evidence="1 2">M169</strain>
    </source>
</reference>
<protein>
    <submittedName>
        <fullName evidence="1">Uncharacterized protein</fullName>
    </submittedName>
</protein>
<accession>A0ABR1P3R7</accession>
<dbReference type="Proteomes" id="UP001430848">
    <property type="component" value="Unassembled WGS sequence"/>
</dbReference>
<comment type="caution">
    <text evidence="1">The sequence shown here is derived from an EMBL/GenBank/DDBJ whole genome shotgun (WGS) entry which is preliminary data.</text>
</comment>
<proteinExistence type="predicted"/>
<name>A0ABR1P3R7_DIAER</name>
<sequence>MGVYTPVSELVVDNPPLETAPSQAETTQLTINTPISVGSANGAQVVTCSITPDGESAGPSFQAVAKIYDPLYYSFKEWIAHAPRNVVTEADKDYSREAAAICGSLIENDPEGEGKDAYHYPEEYRLEVLALAMDGYVRQLHSGIDQLDFADRNVMLVPRGPSAEPGQNVPVVAGLPLPRVVLVDYNAAIVYTQSNRGRPTHMDWPHPCNPMWYFWDESMDDFGGWVPDKWHHNPKFMQEWL</sequence>
<organism evidence="1 2">
    <name type="scientific">Diaporthe eres</name>
    <name type="common">Phomopsis oblonga</name>
    <dbReference type="NCBI Taxonomy" id="83184"/>
    <lineage>
        <taxon>Eukaryota</taxon>
        <taxon>Fungi</taxon>
        <taxon>Dikarya</taxon>
        <taxon>Ascomycota</taxon>
        <taxon>Pezizomycotina</taxon>
        <taxon>Sordariomycetes</taxon>
        <taxon>Sordariomycetidae</taxon>
        <taxon>Diaporthales</taxon>
        <taxon>Diaporthaceae</taxon>
        <taxon>Diaporthe</taxon>
        <taxon>Diaporthe eres species complex</taxon>
    </lineage>
</organism>
<gene>
    <name evidence="1" type="ORF">SLS63_008027</name>
</gene>
<keyword evidence="2" id="KW-1185">Reference proteome</keyword>
<dbReference type="EMBL" id="JAKNSF020000048">
    <property type="protein sequence ID" value="KAK7725573.1"/>
    <property type="molecule type" value="Genomic_DNA"/>
</dbReference>
<evidence type="ECO:0000313" key="2">
    <source>
        <dbReference type="Proteomes" id="UP001430848"/>
    </source>
</evidence>
<evidence type="ECO:0000313" key="1">
    <source>
        <dbReference type="EMBL" id="KAK7725573.1"/>
    </source>
</evidence>